<proteinExistence type="predicted"/>
<dbReference type="GO" id="GO:0005085">
    <property type="term" value="F:guanyl-nucleotide exchange factor activity"/>
    <property type="evidence" value="ECO:0007669"/>
    <property type="project" value="TreeGrafter"/>
</dbReference>
<gene>
    <name evidence="2" type="ORF">AKO1_008295</name>
</gene>
<reference evidence="2 3" key="1">
    <citation type="submission" date="2024-03" db="EMBL/GenBank/DDBJ databases">
        <title>The Acrasis kona genome and developmental transcriptomes reveal deep origins of eukaryotic multicellular pathways.</title>
        <authorList>
            <person name="Sheikh S."/>
            <person name="Fu C.-J."/>
            <person name="Brown M.W."/>
            <person name="Baldauf S.L."/>
        </authorList>
    </citation>
    <scope>NUCLEOTIDE SEQUENCE [LARGE SCALE GENOMIC DNA]</scope>
    <source>
        <strain evidence="2 3">ATCC MYA-3509</strain>
    </source>
</reference>
<dbReference type="PANTHER" id="PTHR12761">
    <property type="entry name" value="HERMANSKY-PUDLAK SYNDROME PROTEIN 1"/>
    <property type="match status" value="1"/>
</dbReference>
<accession>A0AAW2YNE2</accession>
<dbReference type="AlphaFoldDB" id="A0AAW2YNE2"/>
<dbReference type="InterPro" id="IPR026053">
    <property type="entry name" value="HPS1"/>
</dbReference>
<evidence type="ECO:0000256" key="1">
    <source>
        <dbReference type="SAM" id="MobiDB-lite"/>
    </source>
</evidence>
<organism evidence="2 3">
    <name type="scientific">Acrasis kona</name>
    <dbReference type="NCBI Taxonomy" id="1008807"/>
    <lineage>
        <taxon>Eukaryota</taxon>
        <taxon>Discoba</taxon>
        <taxon>Heterolobosea</taxon>
        <taxon>Tetramitia</taxon>
        <taxon>Eutetramitia</taxon>
        <taxon>Acrasidae</taxon>
        <taxon>Acrasis</taxon>
    </lineage>
</organism>
<feature type="region of interest" description="Disordered" evidence="1">
    <location>
        <begin position="25"/>
        <end position="44"/>
    </location>
</feature>
<dbReference type="EMBL" id="JAOPGA020000460">
    <property type="protein sequence ID" value="KAL0478707.1"/>
    <property type="molecule type" value="Genomic_DNA"/>
</dbReference>
<comment type="caution">
    <text evidence="2">The sequence shown here is derived from an EMBL/GenBank/DDBJ whole genome shotgun (WGS) entry which is preliminary data.</text>
</comment>
<dbReference type="GO" id="GO:0031085">
    <property type="term" value="C:BLOC-3 complex"/>
    <property type="evidence" value="ECO:0007669"/>
    <property type="project" value="TreeGrafter"/>
</dbReference>
<dbReference type="Proteomes" id="UP001431209">
    <property type="component" value="Unassembled WGS sequence"/>
</dbReference>
<evidence type="ECO:0000313" key="2">
    <source>
        <dbReference type="EMBL" id="KAL0478707.1"/>
    </source>
</evidence>
<feature type="compositionally biased region" description="Polar residues" evidence="1">
    <location>
        <begin position="34"/>
        <end position="44"/>
    </location>
</feature>
<keyword evidence="3" id="KW-1185">Reference proteome</keyword>
<dbReference type="PANTHER" id="PTHR12761:SF1">
    <property type="entry name" value="BLOC-3 COMPLEX MEMBER HPS1"/>
    <property type="match status" value="1"/>
</dbReference>
<evidence type="ECO:0000313" key="3">
    <source>
        <dbReference type="Proteomes" id="UP001431209"/>
    </source>
</evidence>
<name>A0AAW2YNE2_9EUKA</name>
<sequence length="295" mass="34284">MTDTSNMSTSESFSEFQCSPIRKSLPNKTRRSQSYHNGFKDSNPNPVIRSQFDYLYFHATNGPNVDQMKCGVYSEYNRETDLTLLLICDPSIIVNLEQNAQTTQNWVDSEPDSNLIKRQLANVARFIDRNLNTYAGYLKVRSHIHITMLHYLHYCPGMIHFIYVDRVRNTIIAPRIVSLHVNNQNASVTIDVNEVDVNTDVSTAFIKSKVWEMCCFAQQYRDEGYTEVGMCGTGVQYWFKEWLEDENSVELRFCRNNLKFAKAHYELYTIYLPFVSTQAISHYNRILVSTLRSEV</sequence>
<protein>
    <submittedName>
        <fullName evidence="2">Uncharacterized protein</fullName>
    </submittedName>
</protein>